<evidence type="ECO:0000313" key="2">
    <source>
        <dbReference type="Proteomes" id="UP000688137"/>
    </source>
</evidence>
<reference evidence="1" key="1">
    <citation type="submission" date="2021-01" db="EMBL/GenBank/DDBJ databases">
        <authorList>
            <consortium name="Genoscope - CEA"/>
            <person name="William W."/>
        </authorList>
    </citation>
    <scope>NUCLEOTIDE SEQUENCE</scope>
</reference>
<organism evidence="1 2">
    <name type="scientific">Paramecium primaurelia</name>
    <dbReference type="NCBI Taxonomy" id="5886"/>
    <lineage>
        <taxon>Eukaryota</taxon>
        <taxon>Sar</taxon>
        <taxon>Alveolata</taxon>
        <taxon>Ciliophora</taxon>
        <taxon>Intramacronucleata</taxon>
        <taxon>Oligohymenophorea</taxon>
        <taxon>Peniculida</taxon>
        <taxon>Parameciidae</taxon>
        <taxon>Paramecium</taxon>
    </lineage>
</organism>
<gene>
    <name evidence="1" type="ORF">PPRIM_AZ9-3.1.T1860004</name>
</gene>
<comment type="caution">
    <text evidence="1">The sequence shown here is derived from an EMBL/GenBank/DDBJ whole genome shotgun (WGS) entry which is preliminary data.</text>
</comment>
<dbReference type="EMBL" id="CAJJDM010000195">
    <property type="protein sequence ID" value="CAD8117007.1"/>
    <property type="molecule type" value="Genomic_DNA"/>
</dbReference>
<dbReference type="Proteomes" id="UP000688137">
    <property type="component" value="Unassembled WGS sequence"/>
</dbReference>
<accession>A0A8S1QQW9</accession>
<dbReference type="AlphaFoldDB" id="A0A8S1QQW9"/>
<sequence>MVCIKIGRKISKLTCQRDIKIEKQIESSDQNLSDINVKSLTLHQNNSFLDQVYSIVTILPISQYPTLQAKGAKIQNSEFIPHQGFDL</sequence>
<protein>
    <submittedName>
        <fullName evidence="1">Uncharacterized protein</fullName>
    </submittedName>
</protein>
<evidence type="ECO:0000313" key="1">
    <source>
        <dbReference type="EMBL" id="CAD8117007.1"/>
    </source>
</evidence>
<keyword evidence="2" id="KW-1185">Reference proteome</keyword>
<name>A0A8S1QQW9_PARPR</name>
<proteinExistence type="predicted"/>